<dbReference type="Gene3D" id="3.40.720.10">
    <property type="entry name" value="Alkaline Phosphatase, subunit A"/>
    <property type="match status" value="1"/>
</dbReference>
<dbReference type="Proteomes" id="UP000001554">
    <property type="component" value="Chromosome 12"/>
</dbReference>
<dbReference type="PANTHER" id="PTHR10974">
    <property type="entry name" value="FI08016P-RELATED"/>
    <property type="match status" value="1"/>
</dbReference>
<reference evidence="3" key="1">
    <citation type="journal article" date="2020" name="Nat. Ecol. Evol.">
        <title>Deeply conserved synteny resolves early events in vertebrate evolution.</title>
        <authorList>
            <person name="Simakov O."/>
            <person name="Marletaz F."/>
            <person name="Yue J.X."/>
            <person name="O'Connell B."/>
            <person name="Jenkins J."/>
            <person name="Brandt A."/>
            <person name="Calef R."/>
            <person name="Tung C.H."/>
            <person name="Huang T.K."/>
            <person name="Schmutz J."/>
            <person name="Satoh N."/>
            <person name="Yu J.K."/>
            <person name="Putnam N.H."/>
            <person name="Green R.E."/>
            <person name="Rokhsar D.S."/>
        </authorList>
    </citation>
    <scope>NUCLEOTIDE SEQUENCE [LARGE SCALE GENOMIC DNA]</scope>
    <source>
        <strain evidence="3">S238N-H82</strain>
    </source>
</reference>
<dbReference type="GeneID" id="118427164"/>
<feature type="compositionally biased region" description="Acidic residues" evidence="1">
    <location>
        <begin position="273"/>
        <end position="288"/>
    </location>
</feature>
<feature type="region of interest" description="Disordered" evidence="1">
    <location>
        <begin position="96"/>
        <end position="116"/>
    </location>
</feature>
<proteinExistence type="predicted"/>
<dbReference type="AlphaFoldDB" id="A0A9J7M200"/>
<dbReference type="Pfam" id="PF02995">
    <property type="entry name" value="DUF229"/>
    <property type="match status" value="1"/>
</dbReference>
<keyword evidence="2" id="KW-0812">Transmembrane</keyword>
<evidence type="ECO:0000313" key="4">
    <source>
        <dbReference type="RefSeq" id="XP_035692694.1"/>
    </source>
</evidence>
<dbReference type="CDD" id="cd16021">
    <property type="entry name" value="ALP_like"/>
    <property type="match status" value="1"/>
</dbReference>
<evidence type="ECO:0000256" key="1">
    <source>
        <dbReference type="SAM" id="MobiDB-lite"/>
    </source>
</evidence>
<dbReference type="FunFam" id="3.40.720.10:FF:000017">
    <property type="entry name" value="Predicted protein"/>
    <property type="match status" value="1"/>
</dbReference>
<dbReference type="OrthoDB" id="413313at2759"/>
<reference evidence="4" key="2">
    <citation type="submission" date="2025-08" db="UniProtKB">
        <authorList>
            <consortium name="RefSeq"/>
        </authorList>
    </citation>
    <scope>IDENTIFICATION</scope>
    <source>
        <strain evidence="4">S238N-H82</strain>
        <tissue evidence="4">Testes</tissue>
    </source>
</reference>
<dbReference type="SUPFAM" id="SSF53649">
    <property type="entry name" value="Alkaline phosphatase-like"/>
    <property type="match status" value="1"/>
</dbReference>
<evidence type="ECO:0000313" key="3">
    <source>
        <dbReference type="Proteomes" id="UP000001554"/>
    </source>
</evidence>
<keyword evidence="3" id="KW-1185">Reference proteome</keyword>
<name>A0A9J7M200_BRAFL</name>
<keyword evidence="2" id="KW-0472">Membrane</keyword>
<feature type="transmembrane region" description="Helical" evidence="2">
    <location>
        <begin position="20"/>
        <end position="43"/>
    </location>
</feature>
<dbReference type="KEGG" id="bfo:118427164"/>
<feature type="region of interest" description="Disordered" evidence="1">
    <location>
        <begin position="265"/>
        <end position="288"/>
    </location>
</feature>
<gene>
    <name evidence="4" type="primary">LOC118427164</name>
</gene>
<dbReference type="PANTHER" id="PTHR10974:SF1">
    <property type="entry name" value="FI08016P-RELATED"/>
    <property type="match status" value="1"/>
</dbReference>
<keyword evidence="2" id="KW-1133">Transmembrane helix</keyword>
<evidence type="ECO:0000256" key="2">
    <source>
        <dbReference type="SAM" id="Phobius"/>
    </source>
</evidence>
<dbReference type="InterPro" id="IPR017850">
    <property type="entry name" value="Alkaline_phosphatase_core_sf"/>
</dbReference>
<accession>A0A9J7M200</accession>
<sequence>MLSLLYRVLHKARIKMRRKIGQYGMTPFVTFLAIVALTIYAVYPSLRDTTVRDKPATFRNNRFDIRQVTHAITTTTEDVFKKGHEGFLKKLLLRKRQGQSMEGHSKKEEPQHSGCRRPELELYTPEIEHWFHEVDPLKCDEDGRRELIYFQNDVIKMDLDVLQEMRKDFDEFICIFRSLYRRDEDYTHFDHEQIINITDSTKAVMDFNIDTDFFEITCGENPRHHDYTDGYLYNVPNTDSSKNVTETADTLFGDDQDNETKILRNLLERSDRDEDDAGDEEEDNDDDDYSIRYRRYNYHDYDDYDYTSLRDVAYEMLYSHIHPKPTVFDDAKTKPLTETSLGLNVLMFGFDSTSRLNFIRKLPKTYKYMTEILGSVVLTGYNIIGDATTAALIPMLTGQTEMELPEVRKNQDISHSVDIYPLVWKEFKKNGYATLFAEDQPTMSVFNLRLNGFDKQPTDHYMRPFWLEVSYSELDKGRCLGSKPKHDVMLDYLKDFQEKYKDLRRFSFGFFSDLSHGDINPLAYADDSMLQFLQSLYREGYLKNTMLILFGDHGARYGKIRSTFQGRLEERLPFMSITLPTEFQKEYPEIAQNLQSNAAKLTTPFNIHSTLLDILNYKSGIAYPYRGQSLFREIPGNMTCTEAGIDTHWCTCMEWEELDTSQDHVVQASKAVVDFINEQTLPYRSLCSQLDVGTIKRADLVTANEQVLRFNGTRDEDQRLPRFGHEVHVKKADIQVHITFYFILVCTETIHFQVIIETSPSNGLLEATVTVSFEHQSYTLQGISRINKYGDQPHCIMDLNPNIRQFCYCKSQPALRKKR</sequence>
<dbReference type="InterPro" id="IPR004245">
    <property type="entry name" value="DUF229"/>
</dbReference>
<protein>
    <submittedName>
        <fullName evidence="4">Uncharacterized protein LOC118427164</fullName>
    </submittedName>
</protein>
<feature type="compositionally biased region" description="Basic and acidic residues" evidence="1">
    <location>
        <begin position="103"/>
        <end position="116"/>
    </location>
</feature>
<organism evidence="3 4">
    <name type="scientific">Branchiostoma floridae</name>
    <name type="common">Florida lancelet</name>
    <name type="synonym">Amphioxus</name>
    <dbReference type="NCBI Taxonomy" id="7739"/>
    <lineage>
        <taxon>Eukaryota</taxon>
        <taxon>Metazoa</taxon>
        <taxon>Chordata</taxon>
        <taxon>Cephalochordata</taxon>
        <taxon>Leptocardii</taxon>
        <taxon>Amphioxiformes</taxon>
        <taxon>Branchiostomatidae</taxon>
        <taxon>Branchiostoma</taxon>
    </lineage>
</organism>
<dbReference type="RefSeq" id="XP_035692694.1">
    <property type="nucleotide sequence ID" value="XM_035836801.1"/>
</dbReference>